<dbReference type="KEGG" id="bacg:D2962_16795"/>
<evidence type="ECO:0000313" key="3">
    <source>
        <dbReference type="EMBL" id="AYO32035.1"/>
    </source>
</evidence>
<protein>
    <submittedName>
        <fullName evidence="3">Flavin reductase family protein</fullName>
    </submittedName>
</protein>
<dbReference type="Proteomes" id="UP000280960">
    <property type="component" value="Chromosome"/>
</dbReference>
<proteinExistence type="inferred from homology"/>
<evidence type="ECO:0000313" key="4">
    <source>
        <dbReference type="Proteomes" id="UP000280960"/>
    </source>
</evidence>
<evidence type="ECO:0000259" key="2">
    <source>
        <dbReference type="Pfam" id="PF01613"/>
    </source>
</evidence>
<name>A0A3G2R9F7_9FIRM</name>
<evidence type="ECO:0000256" key="1">
    <source>
        <dbReference type="ARBA" id="ARBA00038054"/>
    </source>
</evidence>
<dbReference type="InterPro" id="IPR012349">
    <property type="entry name" value="Split_barrel_FMN-bd"/>
</dbReference>
<dbReference type="SUPFAM" id="SSF50475">
    <property type="entry name" value="FMN-binding split barrel"/>
    <property type="match status" value="1"/>
</dbReference>
<dbReference type="GO" id="GO:0016646">
    <property type="term" value="F:oxidoreductase activity, acting on the CH-NH group of donors, NAD or NADP as acceptor"/>
    <property type="evidence" value="ECO:0007669"/>
    <property type="project" value="UniProtKB-ARBA"/>
</dbReference>
<comment type="similarity">
    <text evidence="1">Belongs to the flavoredoxin family.</text>
</comment>
<dbReference type="Gene3D" id="2.30.110.10">
    <property type="entry name" value="Electron Transport, Fmn-binding Protein, Chain A"/>
    <property type="match status" value="1"/>
</dbReference>
<dbReference type="PANTHER" id="PTHR43567:SF5">
    <property type="entry name" value="HYPOTHETICAL CYTOSOLIC PROTEIN"/>
    <property type="match status" value="1"/>
</dbReference>
<dbReference type="InterPro" id="IPR052174">
    <property type="entry name" value="Flavoredoxin"/>
</dbReference>
<keyword evidence="4" id="KW-1185">Reference proteome</keyword>
<organism evidence="3 4">
    <name type="scientific">Biomaibacter acetigenes</name>
    <dbReference type="NCBI Taxonomy" id="2316383"/>
    <lineage>
        <taxon>Bacteria</taxon>
        <taxon>Bacillati</taxon>
        <taxon>Bacillota</taxon>
        <taxon>Clostridia</taxon>
        <taxon>Thermosediminibacterales</taxon>
        <taxon>Tepidanaerobacteraceae</taxon>
        <taxon>Biomaibacter</taxon>
    </lineage>
</organism>
<sequence length="171" mass="19523">MDGLKQVRIGEVADDILEQIPKGAFLTVKAQDKLNTMTIGWGTFGRMWNKPVFMVMVRYSRYTYELIEKADTFTVSVPLNGKFKEALAFCGSKSGRDHDKFKECNLTAKPGQKVDTPVIEGCDIHVECRILYKQPLDPEKLPEEIIDMSYKNGDFHVLYYGEILGVYVEEQ</sequence>
<dbReference type="RefSeq" id="WP_122015645.1">
    <property type="nucleotide sequence ID" value="NZ_CP033169.1"/>
</dbReference>
<dbReference type="GO" id="GO:0010181">
    <property type="term" value="F:FMN binding"/>
    <property type="evidence" value="ECO:0007669"/>
    <property type="project" value="InterPro"/>
</dbReference>
<dbReference type="Pfam" id="PF01613">
    <property type="entry name" value="Flavin_Reduct"/>
    <property type="match status" value="1"/>
</dbReference>
<feature type="domain" description="Flavin reductase like" evidence="2">
    <location>
        <begin position="25"/>
        <end position="170"/>
    </location>
</feature>
<dbReference type="InterPro" id="IPR002563">
    <property type="entry name" value="Flavin_Rdtase-like_dom"/>
</dbReference>
<gene>
    <name evidence="3" type="ORF">D2962_16795</name>
</gene>
<reference evidence="3 4" key="1">
    <citation type="submission" date="2018-10" db="EMBL/GenBank/DDBJ databases">
        <authorList>
            <person name="Zhang X."/>
        </authorList>
    </citation>
    <scope>NUCLEOTIDE SEQUENCE [LARGE SCALE GENOMIC DNA]</scope>
    <source>
        <strain evidence="3 4">SK-G1</strain>
    </source>
</reference>
<dbReference type="AlphaFoldDB" id="A0A3G2R9F7"/>
<dbReference type="PANTHER" id="PTHR43567">
    <property type="entry name" value="FLAVOREDOXIN-RELATED-RELATED"/>
    <property type="match status" value="1"/>
</dbReference>
<accession>A0A3G2R9F7</accession>
<dbReference type="EMBL" id="CP033169">
    <property type="protein sequence ID" value="AYO32035.1"/>
    <property type="molecule type" value="Genomic_DNA"/>
</dbReference>